<feature type="chain" id="PRO_5030798530" description="Outer membrane protein beta-barrel domain-containing protein" evidence="1">
    <location>
        <begin position="21"/>
        <end position="173"/>
    </location>
</feature>
<evidence type="ECO:0008006" key="4">
    <source>
        <dbReference type="Google" id="ProtNLM"/>
    </source>
</evidence>
<gene>
    <name evidence="2" type="ORF">HHU12_15205</name>
</gene>
<evidence type="ECO:0000313" key="2">
    <source>
        <dbReference type="EMBL" id="NME69322.1"/>
    </source>
</evidence>
<dbReference type="AlphaFoldDB" id="A0A7X9RV85"/>
<evidence type="ECO:0000313" key="3">
    <source>
        <dbReference type="Proteomes" id="UP000576082"/>
    </source>
</evidence>
<reference evidence="2 3" key="1">
    <citation type="submission" date="2020-04" db="EMBL/GenBank/DDBJ databases">
        <title>Flammeovirga sp. SR4, a novel species isolated from seawater.</title>
        <authorList>
            <person name="Wang X."/>
        </authorList>
    </citation>
    <scope>NUCLEOTIDE SEQUENCE [LARGE SCALE GENOMIC DNA]</scope>
    <source>
        <strain evidence="2 3">ATCC 23126</strain>
    </source>
</reference>
<keyword evidence="1" id="KW-0732">Signal</keyword>
<accession>A0A7X9RV85</accession>
<dbReference type="Proteomes" id="UP000576082">
    <property type="component" value="Unassembled WGS sequence"/>
</dbReference>
<dbReference type="RefSeq" id="WP_169657600.1">
    <property type="nucleotide sequence ID" value="NZ_JABANE010000039.1"/>
</dbReference>
<name>A0A7X9RV85_9BACT</name>
<dbReference type="EMBL" id="JABANE010000039">
    <property type="protein sequence ID" value="NME69322.1"/>
    <property type="molecule type" value="Genomic_DNA"/>
</dbReference>
<sequence length="173" mass="19484">MKIRFTLLILLTSVVHFVKAGDIGNLKNVEGEIDKTYLFQTPQGTIDVNAGKKGKIELGLRFLSDVGIDMTYNLNKNRLHFTGTFTHNFQLNMYYDWMFNVSSAPGLAVYGGAGMAVRFEDWSPFGIGGNLGIQYAFSGAPIVVGFDWRPTWWLANHSYFDSGDFALMVRFQF</sequence>
<evidence type="ECO:0000256" key="1">
    <source>
        <dbReference type="SAM" id="SignalP"/>
    </source>
</evidence>
<keyword evidence="3" id="KW-1185">Reference proteome</keyword>
<proteinExistence type="predicted"/>
<feature type="signal peptide" evidence="1">
    <location>
        <begin position="1"/>
        <end position="20"/>
    </location>
</feature>
<protein>
    <recommendedName>
        <fullName evidence="4">Outer membrane protein beta-barrel domain-containing protein</fullName>
    </recommendedName>
</protein>
<organism evidence="2 3">
    <name type="scientific">Flammeovirga aprica JL-4</name>
    <dbReference type="NCBI Taxonomy" id="694437"/>
    <lineage>
        <taxon>Bacteria</taxon>
        <taxon>Pseudomonadati</taxon>
        <taxon>Bacteroidota</taxon>
        <taxon>Cytophagia</taxon>
        <taxon>Cytophagales</taxon>
        <taxon>Flammeovirgaceae</taxon>
        <taxon>Flammeovirga</taxon>
    </lineage>
</organism>
<comment type="caution">
    <text evidence="2">The sequence shown here is derived from an EMBL/GenBank/DDBJ whole genome shotgun (WGS) entry which is preliminary data.</text>
</comment>